<evidence type="ECO:0000256" key="1">
    <source>
        <dbReference type="SAM" id="Phobius"/>
    </source>
</evidence>
<dbReference type="NCBIfam" id="NF047765">
    <property type="entry name" value="LIC_13387_fam"/>
    <property type="match status" value="1"/>
</dbReference>
<evidence type="ECO:0000313" key="3">
    <source>
        <dbReference type="Proteomes" id="UP000515307"/>
    </source>
</evidence>
<feature type="transmembrane region" description="Helical" evidence="1">
    <location>
        <begin position="73"/>
        <end position="96"/>
    </location>
</feature>
<evidence type="ECO:0000313" key="2">
    <source>
        <dbReference type="EMBL" id="QNE77601.1"/>
    </source>
</evidence>
<keyword evidence="3" id="KW-1185">Reference proteome</keyword>
<dbReference type="Proteomes" id="UP000515307">
    <property type="component" value="Chromosome"/>
</dbReference>
<keyword evidence="1" id="KW-1133">Transmembrane helix</keyword>
<keyword evidence="1" id="KW-0812">Transmembrane</keyword>
<protein>
    <recommendedName>
        <fullName evidence="4">DUF4064 domain-containing protein</fullName>
    </recommendedName>
</protein>
<keyword evidence="1" id="KW-0472">Membrane</keyword>
<organism evidence="2 3">
    <name type="scientific">Streptomyces finlayi</name>
    <dbReference type="NCBI Taxonomy" id="67296"/>
    <lineage>
        <taxon>Bacteria</taxon>
        <taxon>Bacillati</taxon>
        <taxon>Actinomycetota</taxon>
        <taxon>Actinomycetes</taxon>
        <taxon>Kitasatosporales</taxon>
        <taxon>Streptomycetaceae</taxon>
        <taxon>Streptomyces</taxon>
    </lineage>
</organism>
<feature type="transmembrane region" description="Helical" evidence="1">
    <location>
        <begin position="21"/>
        <end position="43"/>
    </location>
</feature>
<feature type="transmembrane region" description="Helical" evidence="1">
    <location>
        <begin position="108"/>
        <end position="127"/>
    </location>
</feature>
<gene>
    <name evidence="2" type="ORF">F0344_26070</name>
</gene>
<reference evidence="3" key="1">
    <citation type="submission" date="2019-10" db="EMBL/GenBank/DDBJ databases">
        <title>Antimicrobial potential of Antarctic Bacteria.</title>
        <authorList>
            <person name="Benaud N."/>
            <person name="Edwards R.J."/>
            <person name="Ferrari B.C."/>
        </authorList>
    </citation>
    <scope>NUCLEOTIDE SEQUENCE [LARGE SCALE GENOMIC DNA]</scope>
    <source>
        <strain evidence="3">NBSH44</strain>
    </source>
</reference>
<proteinExistence type="predicted"/>
<name>A0A7G7BQI6_9ACTN</name>
<dbReference type="KEGG" id="sfiy:F0344_26070"/>
<dbReference type="EMBL" id="CP045702">
    <property type="protein sequence ID" value="QNE77601.1"/>
    <property type="molecule type" value="Genomic_DNA"/>
</dbReference>
<evidence type="ECO:0008006" key="4">
    <source>
        <dbReference type="Google" id="ProtNLM"/>
    </source>
</evidence>
<sequence length="161" mass="17000">MNSAVTSRPLSRADSVRPFRVGAYGFVFLGIGHLALSAAAAAATQTPERREVDTAMRESTFALLGLERTVLDVFNGMSIAMAFFSITCGLLILAAVRHAPDLVQRRTAFGWFALAVSLAVLAVSVLLLPPPPIVVLTITSCAFALSLRRATTPSARAAEVA</sequence>
<dbReference type="RefSeq" id="WP_185301069.1">
    <property type="nucleotide sequence ID" value="NZ_CP045702.1"/>
</dbReference>
<dbReference type="AlphaFoldDB" id="A0A7G7BQI6"/>
<accession>A0A7G7BQI6</accession>
<dbReference type="InterPro" id="IPR058068">
    <property type="entry name" value="LIC_13387-like"/>
</dbReference>